<reference evidence="5" key="2">
    <citation type="submission" date="2025-08" db="UniProtKB">
        <authorList>
            <consortium name="Ensembl"/>
        </authorList>
    </citation>
    <scope>IDENTIFICATION</scope>
</reference>
<dbReference type="SUPFAM" id="SSF47113">
    <property type="entry name" value="Histone-fold"/>
    <property type="match status" value="1"/>
</dbReference>
<feature type="transmembrane region" description="Helical" evidence="3">
    <location>
        <begin position="156"/>
        <end position="177"/>
    </location>
</feature>
<reference evidence="5" key="1">
    <citation type="submission" date="2018-05" db="EMBL/GenBank/DDBJ databases">
        <authorList>
            <person name="Datahose"/>
        </authorList>
    </citation>
    <scope>NUCLEOTIDE SEQUENCE</scope>
</reference>
<dbReference type="InterPro" id="IPR050568">
    <property type="entry name" value="Transcr_DNA_Rep_Reg"/>
</dbReference>
<dbReference type="Pfam" id="PF00808">
    <property type="entry name" value="CBFD_NFYB_HMF"/>
    <property type="match status" value="1"/>
</dbReference>
<dbReference type="InterPro" id="IPR009072">
    <property type="entry name" value="Histone-fold"/>
</dbReference>
<dbReference type="InterPro" id="IPR003958">
    <property type="entry name" value="CBFA_NFYB_domain"/>
</dbReference>
<sequence length="180" mass="20504">MSGQKRRYNVRFPARRIRKIMQKDAEVGRMAMAVPVIISRALEIFLKSLLTKTCVITESKLSAVVSVAHMKQCIESEKLFHFLKDLVAQTTPTSQKDNRSMRTNSMKFLLKNHLKWRKWLRKVASTHLTTTRVPASRSSTSAYDCATSGSRCEVTAAPHFIMSPYICLLSLLSWILVTNK</sequence>
<dbReference type="GeneTree" id="ENSGT00390000012424"/>
<dbReference type="GO" id="GO:0046982">
    <property type="term" value="F:protein heterodimerization activity"/>
    <property type="evidence" value="ECO:0007669"/>
    <property type="project" value="InterPro"/>
</dbReference>
<dbReference type="GO" id="GO:0001046">
    <property type="term" value="F:core promoter sequence-specific DNA binding"/>
    <property type="evidence" value="ECO:0007669"/>
    <property type="project" value="TreeGrafter"/>
</dbReference>
<evidence type="ECO:0000256" key="2">
    <source>
        <dbReference type="ARBA" id="ARBA00023242"/>
    </source>
</evidence>
<feature type="domain" description="Transcription factor CBF/NF-Y/archaeal histone" evidence="4">
    <location>
        <begin position="11"/>
        <end position="74"/>
    </location>
</feature>
<organism evidence="5 6">
    <name type="scientific">Astatotilapia calliptera</name>
    <name type="common">Eastern happy</name>
    <name type="synonym">Chromis callipterus</name>
    <dbReference type="NCBI Taxonomy" id="8154"/>
    <lineage>
        <taxon>Eukaryota</taxon>
        <taxon>Metazoa</taxon>
        <taxon>Chordata</taxon>
        <taxon>Craniata</taxon>
        <taxon>Vertebrata</taxon>
        <taxon>Euteleostomi</taxon>
        <taxon>Actinopterygii</taxon>
        <taxon>Neopterygii</taxon>
        <taxon>Teleostei</taxon>
        <taxon>Neoteleostei</taxon>
        <taxon>Acanthomorphata</taxon>
        <taxon>Ovalentaria</taxon>
        <taxon>Cichlomorphae</taxon>
        <taxon>Cichliformes</taxon>
        <taxon>Cichlidae</taxon>
        <taxon>African cichlids</taxon>
        <taxon>Pseudocrenilabrinae</taxon>
        <taxon>Haplochromini</taxon>
        <taxon>Astatotilapia</taxon>
    </lineage>
</organism>
<dbReference type="Proteomes" id="UP000265100">
    <property type="component" value="Chromosome 19"/>
</dbReference>
<name>A0A3P8PK64_ASTCA</name>
<dbReference type="STRING" id="8154.ENSACLP00000017451"/>
<dbReference type="GO" id="GO:0016251">
    <property type="term" value="F:RNA polymerase II general transcription initiation factor activity"/>
    <property type="evidence" value="ECO:0007669"/>
    <property type="project" value="TreeGrafter"/>
</dbReference>
<dbReference type="PANTHER" id="PTHR10252">
    <property type="entry name" value="HISTONE-LIKE TRANSCRIPTION FACTOR CCAAT-RELATED"/>
    <property type="match status" value="1"/>
</dbReference>
<dbReference type="Gene3D" id="1.10.20.10">
    <property type="entry name" value="Histone, subunit A"/>
    <property type="match status" value="1"/>
</dbReference>
<dbReference type="Ensembl" id="ENSACLT00000017869.2">
    <property type="protein sequence ID" value="ENSACLP00000017451.2"/>
    <property type="gene ID" value="ENSACLG00000011929.2"/>
</dbReference>
<accession>A0A3P8PK64</accession>
<dbReference type="Bgee" id="ENSACLG00000011929">
    <property type="expression patterns" value="Expressed in liver and 7 other cell types or tissues"/>
</dbReference>
<proteinExistence type="predicted"/>
<dbReference type="GO" id="GO:0017054">
    <property type="term" value="C:negative cofactor 2 complex"/>
    <property type="evidence" value="ECO:0007669"/>
    <property type="project" value="TreeGrafter"/>
</dbReference>
<dbReference type="PANTHER" id="PTHR10252:SF103">
    <property type="entry name" value="DR1-ASSOCIATED COREPRESSOR-LIKE"/>
    <property type="match status" value="1"/>
</dbReference>
<evidence type="ECO:0000256" key="1">
    <source>
        <dbReference type="ARBA" id="ARBA00004123"/>
    </source>
</evidence>
<keyword evidence="3" id="KW-0472">Membrane</keyword>
<keyword evidence="3" id="KW-1133">Transmembrane helix</keyword>
<protein>
    <recommendedName>
        <fullName evidence="4">Transcription factor CBF/NF-Y/archaeal histone domain-containing protein</fullName>
    </recommendedName>
</protein>
<dbReference type="OMA" id="FICLETH"/>
<evidence type="ECO:0000256" key="3">
    <source>
        <dbReference type="SAM" id="Phobius"/>
    </source>
</evidence>
<comment type="subcellular location">
    <subcellularLocation>
        <location evidence="1">Nucleus</location>
    </subcellularLocation>
</comment>
<evidence type="ECO:0000259" key="4">
    <source>
        <dbReference type="Pfam" id="PF00808"/>
    </source>
</evidence>
<keyword evidence="2" id="KW-0539">Nucleus</keyword>
<keyword evidence="6" id="KW-1185">Reference proteome</keyword>
<evidence type="ECO:0000313" key="6">
    <source>
        <dbReference type="Proteomes" id="UP000265100"/>
    </source>
</evidence>
<reference evidence="5" key="3">
    <citation type="submission" date="2025-09" db="UniProtKB">
        <authorList>
            <consortium name="Ensembl"/>
        </authorList>
    </citation>
    <scope>IDENTIFICATION</scope>
</reference>
<evidence type="ECO:0000313" key="5">
    <source>
        <dbReference type="Ensembl" id="ENSACLP00000017451.2"/>
    </source>
</evidence>
<dbReference type="CDD" id="cd22906">
    <property type="entry name" value="HFD_DRAP1"/>
    <property type="match status" value="1"/>
</dbReference>
<dbReference type="AlphaFoldDB" id="A0A3P8PK64"/>
<keyword evidence="3" id="KW-0812">Transmembrane</keyword>